<dbReference type="CDD" id="cd04735">
    <property type="entry name" value="OYE_like_4_FMN"/>
    <property type="match status" value="1"/>
</dbReference>
<evidence type="ECO:0000313" key="5">
    <source>
        <dbReference type="Proteomes" id="UP000242864"/>
    </source>
</evidence>
<evidence type="ECO:0000259" key="3">
    <source>
        <dbReference type="Pfam" id="PF00724"/>
    </source>
</evidence>
<dbReference type="SUPFAM" id="SSF51395">
    <property type="entry name" value="FMN-linked oxidoreductases"/>
    <property type="match status" value="1"/>
</dbReference>
<protein>
    <submittedName>
        <fullName evidence="4">NADH-dependent flavin oxidoreductase</fullName>
    </submittedName>
</protein>
<dbReference type="EMBL" id="CP020773">
    <property type="protein sequence ID" value="ARJ51548.1"/>
    <property type="molecule type" value="Genomic_DNA"/>
</dbReference>
<dbReference type="Gene3D" id="3.20.20.70">
    <property type="entry name" value="Aldolase class I"/>
    <property type="match status" value="1"/>
</dbReference>
<gene>
    <name evidence="4" type="ORF">B5P37_09610</name>
</gene>
<name>A0AAC9RPG2_9STAP</name>
<keyword evidence="5" id="KW-1185">Reference proteome</keyword>
<dbReference type="InterPro" id="IPR001155">
    <property type="entry name" value="OxRdtase_FMN_N"/>
</dbReference>
<dbReference type="KEGG" id="slz:B5P37_09610"/>
<dbReference type="InterPro" id="IPR051799">
    <property type="entry name" value="NADH_flavin_oxidoreductase"/>
</dbReference>
<evidence type="ECO:0000256" key="2">
    <source>
        <dbReference type="ARBA" id="ARBA00023002"/>
    </source>
</evidence>
<reference evidence="4 5" key="1">
    <citation type="submission" date="2017-04" db="EMBL/GenBank/DDBJ databases">
        <authorList>
            <person name="Veseli I.A."/>
            <person name="Tang C."/>
            <person name="Pombert J.-F."/>
        </authorList>
    </citation>
    <scope>NUCLEOTIDE SEQUENCE [LARGE SCALE GENOMIC DNA]</scope>
    <source>
        <strain evidence="4 5">ATCC 700373</strain>
    </source>
</reference>
<dbReference type="RefSeq" id="WP_085238010.1">
    <property type="nucleotide sequence ID" value="NZ_CP020773.1"/>
</dbReference>
<organism evidence="4 5">
    <name type="scientific">Staphylococcus lutrae</name>
    <dbReference type="NCBI Taxonomy" id="155085"/>
    <lineage>
        <taxon>Bacteria</taxon>
        <taxon>Bacillati</taxon>
        <taxon>Bacillota</taxon>
        <taxon>Bacilli</taxon>
        <taxon>Bacillales</taxon>
        <taxon>Staphylococcaceae</taxon>
        <taxon>Staphylococcus</taxon>
    </lineage>
</organism>
<dbReference type="PANTHER" id="PTHR43656:SF2">
    <property type="entry name" value="BINDING OXIDOREDUCTASE, PUTATIVE (AFU_ORTHOLOGUE AFUA_2G08260)-RELATED"/>
    <property type="match status" value="1"/>
</dbReference>
<keyword evidence="1" id="KW-0285">Flavoprotein</keyword>
<proteinExistence type="predicted"/>
<dbReference type="GO" id="GO:0010181">
    <property type="term" value="F:FMN binding"/>
    <property type="evidence" value="ECO:0007669"/>
    <property type="project" value="InterPro"/>
</dbReference>
<feature type="domain" description="NADH:flavin oxidoreductase/NADH oxidase N-terminal" evidence="3">
    <location>
        <begin position="8"/>
        <end position="338"/>
    </location>
</feature>
<dbReference type="Pfam" id="PF00724">
    <property type="entry name" value="Oxidored_FMN"/>
    <property type="match status" value="1"/>
</dbReference>
<dbReference type="GO" id="GO:0016491">
    <property type="term" value="F:oxidoreductase activity"/>
    <property type="evidence" value="ECO:0007669"/>
    <property type="project" value="UniProtKB-KW"/>
</dbReference>
<evidence type="ECO:0000313" key="4">
    <source>
        <dbReference type="EMBL" id="ARJ51548.1"/>
    </source>
</evidence>
<keyword evidence="2" id="KW-0560">Oxidoreductase</keyword>
<dbReference type="PANTHER" id="PTHR43656">
    <property type="entry name" value="BINDING OXIDOREDUCTASE, PUTATIVE (AFU_ORTHOLOGUE AFUA_2G08260)-RELATED"/>
    <property type="match status" value="1"/>
</dbReference>
<dbReference type="Proteomes" id="UP000242864">
    <property type="component" value="Chromosome"/>
</dbReference>
<accession>A0AAC9RPG2</accession>
<dbReference type="InterPro" id="IPR013785">
    <property type="entry name" value="Aldolase_TIM"/>
</dbReference>
<dbReference type="AlphaFoldDB" id="A0AAC9RPG2"/>
<evidence type="ECO:0000256" key="1">
    <source>
        <dbReference type="ARBA" id="ARBA00022630"/>
    </source>
</evidence>
<sequence length="375" mass="41384">MNRKYATLFEPLELPNGATVRNRFVLAPLTHTLSNEDGTVSDVELEFVTSRSKDVGIAITAASYVNKEGKAFPGEPSISKESDIDGLRTLAQKMKEGGAKAVVQIHHGGAKSLPELVPNGDVKAPSAISTVGFGKDTTHDARAMTDEEVATMIKDFGKATSLAIKAGFDGVEIHGANHYAIHQFTSPHYNRRTDQWKDCLAIPHAITDEVLSVARSEGPKDFIVGYRFSPEEAEEGGLTMDITERIVKALIEKPIDYLHVSLMALHSKIRSGQYEGQKRIDLILKWMQGRMPLIAVGAVFNAEDARSGIEAGVPLIALGRGLLFDQDFIRKIKLGKEQEIISYFDPDRPDHHHLPYPLWKAFAEGRYPYPQKPKS</sequence>